<accession>A0ACC3NAM3</accession>
<dbReference type="Proteomes" id="UP001281147">
    <property type="component" value="Unassembled WGS sequence"/>
</dbReference>
<proteinExistence type="predicted"/>
<evidence type="ECO:0000313" key="1">
    <source>
        <dbReference type="EMBL" id="KAK3713163.1"/>
    </source>
</evidence>
<reference evidence="1" key="1">
    <citation type="submission" date="2023-07" db="EMBL/GenBank/DDBJ databases">
        <title>Black Yeasts Isolated from many extreme environments.</title>
        <authorList>
            <person name="Coleine C."/>
            <person name="Stajich J.E."/>
            <person name="Selbmann L."/>
        </authorList>
    </citation>
    <scope>NUCLEOTIDE SEQUENCE</scope>
    <source>
        <strain evidence="1">CCFEE 5714</strain>
    </source>
</reference>
<comment type="caution">
    <text evidence="1">The sequence shown here is derived from an EMBL/GenBank/DDBJ whole genome shotgun (WGS) entry which is preliminary data.</text>
</comment>
<protein>
    <submittedName>
        <fullName evidence="1">Uncharacterized protein</fullName>
    </submittedName>
</protein>
<evidence type="ECO:0000313" key="2">
    <source>
        <dbReference type="Proteomes" id="UP001281147"/>
    </source>
</evidence>
<dbReference type="EMBL" id="JAUTXU010000064">
    <property type="protein sequence ID" value="KAK3713163.1"/>
    <property type="molecule type" value="Genomic_DNA"/>
</dbReference>
<keyword evidence="2" id="KW-1185">Reference proteome</keyword>
<organism evidence="1 2">
    <name type="scientific">Vermiconidia calcicola</name>
    <dbReference type="NCBI Taxonomy" id="1690605"/>
    <lineage>
        <taxon>Eukaryota</taxon>
        <taxon>Fungi</taxon>
        <taxon>Dikarya</taxon>
        <taxon>Ascomycota</taxon>
        <taxon>Pezizomycotina</taxon>
        <taxon>Dothideomycetes</taxon>
        <taxon>Dothideomycetidae</taxon>
        <taxon>Mycosphaerellales</taxon>
        <taxon>Extremaceae</taxon>
        <taxon>Vermiconidia</taxon>
    </lineage>
</organism>
<name>A0ACC3NAM3_9PEZI</name>
<gene>
    <name evidence="1" type="ORF">LTR37_008596</name>
</gene>
<sequence length="225" mass="25275">MWAESTFVALLNGEDERAVKKPAVKGDPRILVTCDEVEQLTFGGSILTKRRNRRQKNRDHRRGLDEGDEWKSVDMEDDGNDSTSEDDDQSDTADDDQTSDQPGGVSLTSDGNEHNTSNSNDANQQSSAESTRIASKQRQDGQDEAEKREMVRRAARRGVVFGFTVPNDTVQTSKPSKSKKRRPKEEEAGEDPPAERKKFCEAIMRGSVVEPSYAKGNWAIRWREQ</sequence>